<dbReference type="Gene3D" id="3.40.50.2000">
    <property type="entry name" value="Glycogen Phosphorylase B"/>
    <property type="match status" value="2"/>
</dbReference>
<dbReference type="PANTHER" id="PTHR12526:SF640">
    <property type="entry name" value="COLANIC ACID BIOSYNTHESIS GLYCOSYLTRANSFERASE WCAL-RELATED"/>
    <property type="match status" value="1"/>
</dbReference>
<evidence type="ECO:0000259" key="4">
    <source>
        <dbReference type="Pfam" id="PF13477"/>
    </source>
</evidence>
<dbReference type="Pfam" id="PF13692">
    <property type="entry name" value="Glyco_trans_1_4"/>
    <property type="match status" value="1"/>
</dbReference>
<keyword evidence="6" id="KW-1185">Reference proteome</keyword>
<reference evidence="5 6" key="1">
    <citation type="submission" date="2020-08" db="EMBL/GenBank/DDBJ databases">
        <title>Aquariorum lacteus gen. nov., sp. nov., a new member of the family Comamonadaceae, isolated from freshwater aquarium.</title>
        <authorList>
            <person name="Chun S.-J."/>
        </authorList>
    </citation>
    <scope>NUCLEOTIDE SEQUENCE [LARGE SCALE GENOMIC DNA]</scope>
    <source>
        <strain evidence="5 6">SJAQ100</strain>
    </source>
</reference>
<dbReference type="GO" id="GO:0016757">
    <property type="term" value="F:glycosyltransferase activity"/>
    <property type="evidence" value="ECO:0007669"/>
    <property type="project" value="UniProtKB-KW"/>
</dbReference>
<dbReference type="AlphaFoldDB" id="A0A839HJ41"/>
<dbReference type="RefSeq" id="WP_182664232.1">
    <property type="nucleotide sequence ID" value="NZ_JACIVI010000003.1"/>
</dbReference>
<name>A0A839HJ41_9BURK</name>
<dbReference type="InterPro" id="IPR028098">
    <property type="entry name" value="Glyco_trans_4-like_N"/>
</dbReference>
<keyword evidence="3 5" id="KW-0808">Transferase</keyword>
<evidence type="ECO:0000256" key="3">
    <source>
        <dbReference type="ARBA" id="ARBA00022679"/>
    </source>
</evidence>
<keyword evidence="2" id="KW-0328">Glycosyltransferase</keyword>
<protein>
    <submittedName>
        <fullName evidence="5">Glycosyltransferase</fullName>
    </submittedName>
</protein>
<dbReference type="EMBL" id="JACIVI010000003">
    <property type="protein sequence ID" value="MBB1162385.1"/>
    <property type="molecule type" value="Genomic_DNA"/>
</dbReference>
<accession>A0A839HJ41</accession>
<evidence type="ECO:0000313" key="5">
    <source>
        <dbReference type="EMBL" id="MBB1162385.1"/>
    </source>
</evidence>
<evidence type="ECO:0000313" key="6">
    <source>
        <dbReference type="Proteomes" id="UP000586093"/>
    </source>
</evidence>
<comment type="caution">
    <text evidence="5">The sequence shown here is derived from an EMBL/GenBank/DDBJ whole genome shotgun (WGS) entry which is preliminary data.</text>
</comment>
<organism evidence="5 6">
    <name type="scientific">Aquariibacter albus</name>
    <dbReference type="NCBI Taxonomy" id="2759899"/>
    <lineage>
        <taxon>Bacteria</taxon>
        <taxon>Pseudomonadati</taxon>
        <taxon>Pseudomonadota</taxon>
        <taxon>Betaproteobacteria</taxon>
        <taxon>Burkholderiales</taxon>
        <taxon>Sphaerotilaceae</taxon>
        <taxon>Aquariibacter</taxon>
    </lineage>
</organism>
<evidence type="ECO:0000256" key="1">
    <source>
        <dbReference type="ARBA" id="ARBA00009481"/>
    </source>
</evidence>
<feature type="domain" description="Glycosyltransferase subfamily 4-like N-terminal" evidence="4">
    <location>
        <begin position="5"/>
        <end position="130"/>
    </location>
</feature>
<gene>
    <name evidence="5" type="ORF">H4F90_10370</name>
</gene>
<sequence>MSRGHVTLLGDANSVHVQRWVREMQQRGWTLSLVTARPQPIEGVEMHVLRPVRRTSDWLFRVDEARRAVAALRPDILHAHYITSYGYLAARCAHPRRVMTAWGTDLLVSPWRTPWLRWLTAWTLGRARWVSGDSADLLAAAERLCPATPRALIHWGVDRSRFQPAPWAEKPALDIVSLRSWEPNYRIDLILEAVAQLAAQPGGLASPLHLHLLGGGSLASELREQVRRLGLSDRVTLHGRLDDAGMAAVMRRCKLSISVPLSDATSVSVLESMACGLAVMASDLPANRCWLAPRMLVPAGDGPGLGQRLMALAADDAALREEGQRNAERIARDGDRRVQMDAVDRLYQALMAGPGADRP</sequence>
<dbReference type="Proteomes" id="UP000586093">
    <property type="component" value="Unassembled WGS sequence"/>
</dbReference>
<dbReference type="SUPFAM" id="SSF53756">
    <property type="entry name" value="UDP-Glycosyltransferase/glycogen phosphorylase"/>
    <property type="match status" value="1"/>
</dbReference>
<dbReference type="PANTHER" id="PTHR12526">
    <property type="entry name" value="GLYCOSYLTRANSFERASE"/>
    <property type="match status" value="1"/>
</dbReference>
<evidence type="ECO:0000256" key="2">
    <source>
        <dbReference type="ARBA" id="ARBA00022676"/>
    </source>
</evidence>
<proteinExistence type="inferred from homology"/>
<comment type="similarity">
    <text evidence="1">Belongs to the glycosyltransferase group 1 family. Glycosyltransferase 4 subfamily.</text>
</comment>
<dbReference type="Pfam" id="PF13477">
    <property type="entry name" value="Glyco_trans_4_2"/>
    <property type="match status" value="1"/>
</dbReference>